<sequence length="542" mass="55870">MVSRFALPASVALSLLPFLPHLKAQALADNSSSNTILQELTAYLNNSGYTNLSTALSDANQSEWTSQLSQGTWTLFAPTNQAFTQAPENVASNATLLAEHLSYHFVYGNQQNTSADGSRHGGGGAGGGGGSHSSSGGSQSTTSQSTTSAPSSETSSASQSQDGQFSTQATNFRYFKRSWNPFVHQFQAEGSGAQLSSGIYPNVTLGRTLLNSSDLVQLEAGKNQVLAWTRSGPDGNVTILNQAPNVTVNNATQWRNFFIVEVNGTLIPPGNLTTALQATNATTLLQLGDQIQLPAVNGTNVSAVELIQEEARGFTFFAPTDQAFTSQGNAGMEAMQGNQTAFTDAILNHYVNGSTLYSPNLQQIAANSSSGSAQQTVISAGGQPFTFNYNQTGLFVSNGNGTEAQVVRPDVLVENGVVHIIDHVLFNSVSNPSAASSAFSSASAAATQTSTDTQVVGILPQPSGTQTQSGAGGQRSSASMTSTAAGGGQSGQSGASQSQQSQSSTQSASQTSQSGGGGGGGQSTQSTSSSATPSAFRFRRGF</sequence>
<dbReference type="PANTHER" id="PTHR10900:SF77">
    <property type="entry name" value="FI19380P1"/>
    <property type="match status" value="1"/>
</dbReference>
<feature type="signal peptide" evidence="2">
    <location>
        <begin position="1"/>
        <end position="24"/>
    </location>
</feature>
<gene>
    <name evidence="4" type="ORF">FA13DRAFT_839449</name>
</gene>
<evidence type="ECO:0000256" key="1">
    <source>
        <dbReference type="SAM" id="MobiDB-lite"/>
    </source>
</evidence>
<dbReference type="Pfam" id="PF02469">
    <property type="entry name" value="Fasciclin"/>
    <property type="match status" value="2"/>
</dbReference>
<dbReference type="GO" id="GO:0005615">
    <property type="term" value="C:extracellular space"/>
    <property type="evidence" value="ECO:0007669"/>
    <property type="project" value="TreeGrafter"/>
</dbReference>
<feature type="compositionally biased region" description="Low complexity" evidence="1">
    <location>
        <begin position="132"/>
        <end position="163"/>
    </location>
</feature>
<feature type="compositionally biased region" description="Gly residues" evidence="1">
    <location>
        <begin position="120"/>
        <end position="131"/>
    </location>
</feature>
<evidence type="ECO:0000256" key="2">
    <source>
        <dbReference type="SAM" id="SignalP"/>
    </source>
</evidence>
<dbReference type="InterPro" id="IPR000782">
    <property type="entry name" value="FAS1_domain"/>
</dbReference>
<name>A0A4Y7T120_COPMI</name>
<dbReference type="InterPro" id="IPR036378">
    <property type="entry name" value="FAS1_dom_sf"/>
</dbReference>
<dbReference type="PROSITE" id="PS50213">
    <property type="entry name" value="FAS1"/>
    <property type="match status" value="2"/>
</dbReference>
<dbReference type="Gene3D" id="2.30.180.10">
    <property type="entry name" value="FAS1 domain"/>
    <property type="match status" value="2"/>
</dbReference>
<comment type="caution">
    <text evidence="4">The sequence shown here is derived from an EMBL/GenBank/DDBJ whole genome shotgun (WGS) entry which is preliminary data.</text>
</comment>
<dbReference type="PANTHER" id="PTHR10900">
    <property type="entry name" value="PERIOSTIN-RELATED"/>
    <property type="match status" value="1"/>
</dbReference>
<dbReference type="EMBL" id="QPFP01000036">
    <property type="protein sequence ID" value="TEB27845.1"/>
    <property type="molecule type" value="Genomic_DNA"/>
</dbReference>
<dbReference type="Proteomes" id="UP000298030">
    <property type="component" value="Unassembled WGS sequence"/>
</dbReference>
<feature type="chain" id="PRO_5021384719" evidence="2">
    <location>
        <begin position="25"/>
        <end position="542"/>
    </location>
</feature>
<feature type="compositionally biased region" description="Low complexity" evidence="1">
    <location>
        <begin position="523"/>
        <end position="535"/>
    </location>
</feature>
<reference evidence="4 5" key="1">
    <citation type="journal article" date="2019" name="Nat. Ecol. Evol.">
        <title>Megaphylogeny resolves global patterns of mushroom evolution.</title>
        <authorList>
            <person name="Varga T."/>
            <person name="Krizsan K."/>
            <person name="Foldi C."/>
            <person name="Dima B."/>
            <person name="Sanchez-Garcia M."/>
            <person name="Sanchez-Ramirez S."/>
            <person name="Szollosi G.J."/>
            <person name="Szarkandi J.G."/>
            <person name="Papp V."/>
            <person name="Albert L."/>
            <person name="Andreopoulos W."/>
            <person name="Angelini C."/>
            <person name="Antonin V."/>
            <person name="Barry K.W."/>
            <person name="Bougher N.L."/>
            <person name="Buchanan P."/>
            <person name="Buyck B."/>
            <person name="Bense V."/>
            <person name="Catcheside P."/>
            <person name="Chovatia M."/>
            <person name="Cooper J."/>
            <person name="Damon W."/>
            <person name="Desjardin D."/>
            <person name="Finy P."/>
            <person name="Geml J."/>
            <person name="Haridas S."/>
            <person name="Hughes K."/>
            <person name="Justo A."/>
            <person name="Karasinski D."/>
            <person name="Kautmanova I."/>
            <person name="Kiss B."/>
            <person name="Kocsube S."/>
            <person name="Kotiranta H."/>
            <person name="LaButti K.M."/>
            <person name="Lechner B.E."/>
            <person name="Liimatainen K."/>
            <person name="Lipzen A."/>
            <person name="Lukacs Z."/>
            <person name="Mihaltcheva S."/>
            <person name="Morgado L.N."/>
            <person name="Niskanen T."/>
            <person name="Noordeloos M.E."/>
            <person name="Ohm R.A."/>
            <person name="Ortiz-Santana B."/>
            <person name="Ovrebo C."/>
            <person name="Racz N."/>
            <person name="Riley R."/>
            <person name="Savchenko A."/>
            <person name="Shiryaev A."/>
            <person name="Soop K."/>
            <person name="Spirin V."/>
            <person name="Szebenyi C."/>
            <person name="Tomsovsky M."/>
            <person name="Tulloss R.E."/>
            <person name="Uehling J."/>
            <person name="Grigoriev I.V."/>
            <person name="Vagvolgyi C."/>
            <person name="Papp T."/>
            <person name="Martin F.M."/>
            <person name="Miettinen O."/>
            <person name="Hibbett D.S."/>
            <person name="Nagy L.G."/>
        </authorList>
    </citation>
    <scope>NUCLEOTIDE SEQUENCE [LARGE SCALE GENOMIC DNA]</scope>
    <source>
        <strain evidence="4 5">FP101781</strain>
    </source>
</reference>
<feature type="compositionally biased region" description="Low complexity" evidence="1">
    <location>
        <begin position="461"/>
        <end position="484"/>
    </location>
</feature>
<evidence type="ECO:0000313" key="5">
    <source>
        <dbReference type="Proteomes" id="UP000298030"/>
    </source>
</evidence>
<dbReference type="InterPro" id="IPR050904">
    <property type="entry name" value="Adhesion/Biosynth-related"/>
</dbReference>
<dbReference type="STRING" id="71717.A0A4Y7T120"/>
<keyword evidence="2" id="KW-0732">Signal</keyword>
<dbReference type="SMART" id="SM00554">
    <property type="entry name" value="FAS1"/>
    <property type="match status" value="1"/>
</dbReference>
<evidence type="ECO:0000259" key="3">
    <source>
        <dbReference type="PROSITE" id="PS50213"/>
    </source>
</evidence>
<dbReference type="SUPFAM" id="SSF82153">
    <property type="entry name" value="FAS1 domain"/>
    <property type="match status" value="2"/>
</dbReference>
<proteinExistence type="predicted"/>
<evidence type="ECO:0000313" key="4">
    <source>
        <dbReference type="EMBL" id="TEB27845.1"/>
    </source>
</evidence>
<keyword evidence="5" id="KW-1185">Reference proteome</keyword>
<protein>
    <submittedName>
        <fullName evidence="4">FAS1 domain-containing protein</fullName>
    </submittedName>
</protein>
<feature type="compositionally biased region" description="Low complexity" evidence="1">
    <location>
        <begin position="492"/>
        <end position="513"/>
    </location>
</feature>
<dbReference type="OrthoDB" id="286301at2759"/>
<feature type="domain" description="FAS1" evidence="3">
    <location>
        <begin position="24"/>
        <end position="106"/>
    </location>
</feature>
<organism evidence="4 5">
    <name type="scientific">Coprinellus micaceus</name>
    <name type="common">Glistening ink-cap mushroom</name>
    <name type="synonym">Coprinus micaceus</name>
    <dbReference type="NCBI Taxonomy" id="71717"/>
    <lineage>
        <taxon>Eukaryota</taxon>
        <taxon>Fungi</taxon>
        <taxon>Dikarya</taxon>
        <taxon>Basidiomycota</taxon>
        <taxon>Agaricomycotina</taxon>
        <taxon>Agaricomycetes</taxon>
        <taxon>Agaricomycetidae</taxon>
        <taxon>Agaricales</taxon>
        <taxon>Agaricineae</taxon>
        <taxon>Psathyrellaceae</taxon>
        <taxon>Coprinellus</taxon>
    </lineage>
</organism>
<feature type="region of interest" description="Disordered" evidence="1">
    <location>
        <begin position="457"/>
        <end position="542"/>
    </location>
</feature>
<accession>A0A4Y7T120</accession>
<feature type="region of interest" description="Disordered" evidence="1">
    <location>
        <begin position="112"/>
        <end position="164"/>
    </location>
</feature>
<dbReference type="AlphaFoldDB" id="A0A4Y7T120"/>
<feature type="domain" description="FAS1" evidence="3">
    <location>
        <begin position="269"/>
        <end position="425"/>
    </location>
</feature>